<name>A0A8J5VXM7_ZIZPA</name>
<comment type="caution">
    <text evidence="2">The sequence shown here is derived from an EMBL/GenBank/DDBJ whole genome shotgun (WGS) entry which is preliminary data.</text>
</comment>
<dbReference type="EMBL" id="JAAALK010000283">
    <property type="protein sequence ID" value="KAG8077176.1"/>
    <property type="molecule type" value="Genomic_DNA"/>
</dbReference>
<feature type="compositionally biased region" description="Low complexity" evidence="1">
    <location>
        <begin position="105"/>
        <end position="114"/>
    </location>
</feature>
<evidence type="ECO:0000256" key="1">
    <source>
        <dbReference type="SAM" id="MobiDB-lite"/>
    </source>
</evidence>
<gene>
    <name evidence="2" type="ORF">GUJ93_ZPchr0006g43176</name>
</gene>
<dbReference type="Proteomes" id="UP000729402">
    <property type="component" value="Unassembled WGS sequence"/>
</dbReference>
<evidence type="ECO:0000313" key="2">
    <source>
        <dbReference type="EMBL" id="KAG8077176.1"/>
    </source>
</evidence>
<reference evidence="2" key="1">
    <citation type="journal article" date="2021" name="bioRxiv">
        <title>Whole Genome Assembly and Annotation of Northern Wild Rice, Zizania palustris L., Supports a Whole Genome Duplication in the Zizania Genus.</title>
        <authorList>
            <person name="Haas M."/>
            <person name="Kono T."/>
            <person name="Macchietto M."/>
            <person name="Millas R."/>
            <person name="McGilp L."/>
            <person name="Shao M."/>
            <person name="Duquette J."/>
            <person name="Hirsch C.N."/>
            <person name="Kimball J."/>
        </authorList>
    </citation>
    <scope>NUCLEOTIDE SEQUENCE</scope>
    <source>
        <tissue evidence="2">Fresh leaf tissue</tissue>
    </source>
</reference>
<dbReference type="AlphaFoldDB" id="A0A8J5VXM7"/>
<feature type="compositionally biased region" description="Basic and acidic residues" evidence="1">
    <location>
        <begin position="84"/>
        <end position="93"/>
    </location>
</feature>
<proteinExistence type="predicted"/>
<protein>
    <submittedName>
        <fullName evidence="2">Uncharacterized protein</fullName>
    </submittedName>
</protein>
<evidence type="ECO:0000313" key="3">
    <source>
        <dbReference type="Proteomes" id="UP000729402"/>
    </source>
</evidence>
<organism evidence="2 3">
    <name type="scientific">Zizania palustris</name>
    <name type="common">Northern wild rice</name>
    <dbReference type="NCBI Taxonomy" id="103762"/>
    <lineage>
        <taxon>Eukaryota</taxon>
        <taxon>Viridiplantae</taxon>
        <taxon>Streptophyta</taxon>
        <taxon>Embryophyta</taxon>
        <taxon>Tracheophyta</taxon>
        <taxon>Spermatophyta</taxon>
        <taxon>Magnoliopsida</taxon>
        <taxon>Liliopsida</taxon>
        <taxon>Poales</taxon>
        <taxon>Poaceae</taxon>
        <taxon>BOP clade</taxon>
        <taxon>Oryzoideae</taxon>
        <taxon>Oryzeae</taxon>
        <taxon>Zizaniinae</taxon>
        <taxon>Zizania</taxon>
    </lineage>
</organism>
<feature type="region of interest" description="Disordered" evidence="1">
    <location>
        <begin position="1"/>
        <end position="114"/>
    </location>
</feature>
<feature type="compositionally biased region" description="Low complexity" evidence="1">
    <location>
        <begin position="64"/>
        <end position="73"/>
    </location>
</feature>
<keyword evidence="3" id="KW-1185">Reference proteome</keyword>
<accession>A0A8J5VXM7</accession>
<sequence length="114" mass="12152">MGAQDGGDVSGPEDEGAELPNQGNDAGDGPVRTELGAKHADGNAVGPPEQTHPSDSPPPPPPTTYDTTVTSMSEVVTRSRQKKQGREARERRYSRLPPPSPALAPPYSRRPWKT</sequence>
<reference evidence="2" key="2">
    <citation type="submission" date="2021-02" db="EMBL/GenBank/DDBJ databases">
        <authorList>
            <person name="Kimball J.A."/>
            <person name="Haas M.W."/>
            <person name="Macchietto M."/>
            <person name="Kono T."/>
            <person name="Duquette J."/>
            <person name="Shao M."/>
        </authorList>
    </citation>
    <scope>NUCLEOTIDE SEQUENCE</scope>
    <source>
        <tissue evidence="2">Fresh leaf tissue</tissue>
    </source>
</reference>